<name>A0A3B0WXI4_9ZZZZ</name>
<dbReference type="GO" id="GO:0004177">
    <property type="term" value="F:aminopeptidase activity"/>
    <property type="evidence" value="ECO:0007669"/>
    <property type="project" value="TreeGrafter"/>
</dbReference>
<dbReference type="InterPro" id="IPR042252">
    <property type="entry name" value="MtfA_N"/>
</dbReference>
<dbReference type="Gene3D" id="1.10.472.150">
    <property type="entry name" value="Glucose-regulated metallo-peptidase M90, N-terminal domain"/>
    <property type="match status" value="1"/>
</dbReference>
<dbReference type="PANTHER" id="PTHR30164:SF2">
    <property type="entry name" value="PROTEIN MTFA"/>
    <property type="match status" value="1"/>
</dbReference>
<reference evidence="1" key="1">
    <citation type="submission" date="2018-06" db="EMBL/GenBank/DDBJ databases">
        <authorList>
            <person name="Zhirakovskaya E."/>
        </authorList>
    </citation>
    <scope>NUCLEOTIDE SEQUENCE</scope>
</reference>
<dbReference type="GO" id="GO:0008237">
    <property type="term" value="F:metallopeptidase activity"/>
    <property type="evidence" value="ECO:0007669"/>
    <property type="project" value="InterPro"/>
</dbReference>
<dbReference type="InterPro" id="IPR024079">
    <property type="entry name" value="MetalloPept_cat_dom_sf"/>
</dbReference>
<dbReference type="Pfam" id="PF06167">
    <property type="entry name" value="Peptidase_M90"/>
    <property type="match status" value="1"/>
</dbReference>
<accession>A0A3B0WXI4</accession>
<dbReference type="EMBL" id="UOFB01000319">
    <property type="protein sequence ID" value="VAW49076.1"/>
    <property type="molecule type" value="Genomic_DNA"/>
</dbReference>
<dbReference type="InterPro" id="IPR010384">
    <property type="entry name" value="MtfA_fam"/>
</dbReference>
<dbReference type="PANTHER" id="PTHR30164">
    <property type="entry name" value="MTFA PEPTIDASE"/>
    <property type="match status" value="1"/>
</dbReference>
<evidence type="ECO:0000313" key="1">
    <source>
        <dbReference type="EMBL" id="VAW49076.1"/>
    </source>
</evidence>
<sequence length="264" mass="31023">MNFNTRIKRFLLQRTVRKSKIPLTLWHQSTAQMPLMQRYTNRQKMHLRLLAGQILNQKKILPVKGFYLSDEIRITIATQAAILLFGFENPEQDIGLTWIRNWQQILVYPTAFHNGRQTTFNVQGFMDSWGGFESGETQYQGGIIINWQDDQPHPLRRHANQVLMHEMAHKLDMLDGDTNGHPPLHSNMNQQIWFDVFSHAFEHLNKQLEQGVKTTINPYAATNPAEFFAVTTEYFFEAPLVLKRAFPDVYWQLALFYRQDFLIK</sequence>
<dbReference type="AlphaFoldDB" id="A0A3B0WXI4"/>
<dbReference type="CDD" id="cd20169">
    <property type="entry name" value="Peptidase_M90_mtfA"/>
    <property type="match status" value="1"/>
</dbReference>
<proteinExistence type="predicted"/>
<dbReference type="Gene3D" id="3.40.390.10">
    <property type="entry name" value="Collagenase (Catalytic Domain)"/>
    <property type="match status" value="1"/>
</dbReference>
<dbReference type="SUPFAM" id="SSF55486">
    <property type="entry name" value="Metalloproteases ('zincins'), catalytic domain"/>
    <property type="match status" value="1"/>
</dbReference>
<dbReference type="GO" id="GO:0005829">
    <property type="term" value="C:cytosol"/>
    <property type="evidence" value="ECO:0007669"/>
    <property type="project" value="TreeGrafter"/>
</dbReference>
<gene>
    <name evidence="1" type="ORF">MNBD_GAMMA04-2093</name>
</gene>
<protein>
    <submittedName>
        <fullName evidence="1">Inner membrane protein</fullName>
    </submittedName>
</protein>
<organism evidence="1">
    <name type="scientific">hydrothermal vent metagenome</name>
    <dbReference type="NCBI Taxonomy" id="652676"/>
    <lineage>
        <taxon>unclassified sequences</taxon>
        <taxon>metagenomes</taxon>
        <taxon>ecological metagenomes</taxon>
    </lineage>
</organism>